<dbReference type="PANTHER" id="PTHR33085">
    <property type="entry name" value="OS12G0113100 PROTEIN-RELATED"/>
    <property type="match status" value="1"/>
</dbReference>
<organism evidence="2">
    <name type="scientific">Oryza meridionalis</name>
    <dbReference type="NCBI Taxonomy" id="40149"/>
    <lineage>
        <taxon>Eukaryota</taxon>
        <taxon>Viridiplantae</taxon>
        <taxon>Streptophyta</taxon>
        <taxon>Embryophyta</taxon>
        <taxon>Tracheophyta</taxon>
        <taxon>Spermatophyta</taxon>
        <taxon>Magnoliopsida</taxon>
        <taxon>Liliopsida</taxon>
        <taxon>Poales</taxon>
        <taxon>Poaceae</taxon>
        <taxon>BOP clade</taxon>
        <taxon>Oryzoideae</taxon>
        <taxon>Oryzeae</taxon>
        <taxon>Oryzinae</taxon>
        <taxon>Oryza</taxon>
    </lineage>
</organism>
<feature type="region of interest" description="Disordered" evidence="1">
    <location>
        <begin position="1"/>
        <end position="64"/>
    </location>
</feature>
<evidence type="ECO:0000313" key="3">
    <source>
        <dbReference type="Proteomes" id="UP000008021"/>
    </source>
</evidence>
<sequence length="446" mass="49563">MGGVGADLSDLARRRRRRRPPHVRAATRGLGLGGGRGRVRFSSAATPASERGLDPAAGEGDACETRSPGSRILVCVGGKGRRWVGGGSLFRRASFCCEPAHSTESVTLTSVPRCDSETSPFCCAYVQVDGKLFIVDEGIFEMLREPPPPRDNGPAAGVKVKFDWSWCTLPSPPFHNVISHAVHPDQRTMVFSMTKYSMKKRTGLLATFSFDLESSRWTQHGVWALPFKGHGYYDRDLDAWVGLSCDPDTLGHIYSCDVLSADNDDGQPPACKLNKERLFCVDTVEKHIGTTLVHVGGDRSMFCLVQYLSIDNHQGDIWKEFLPQCICYLLWKTTFSPKYDKHGDLRIAKCHHVGSYQLPEIATVYDDHLKSPVAFWILSLTNKFHEQLRKRKSKGMFGLPPKVGTTEPEATTVILVRAYQRAPILVSAVDKAEQMIGYVTLQQHHT</sequence>
<dbReference type="eggNOG" id="ENOG502R6W4">
    <property type="taxonomic scope" value="Eukaryota"/>
</dbReference>
<dbReference type="Pfam" id="PF07893">
    <property type="entry name" value="DUF1668"/>
    <property type="match status" value="1"/>
</dbReference>
<reference evidence="2" key="1">
    <citation type="submission" date="2015-04" db="UniProtKB">
        <authorList>
            <consortium name="EnsemblPlants"/>
        </authorList>
    </citation>
    <scope>IDENTIFICATION</scope>
</reference>
<accession>A0A0E0CN14</accession>
<protein>
    <submittedName>
        <fullName evidence="2">Uncharacterized protein</fullName>
    </submittedName>
</protein>
<dbReference type="Proteomes" id="UP000008021">
    <property type="component" value="Chromosome 2"/>
</dbReference>
<dbReference type="AlphaFoldDB" id="A0A0E0CN14"/>
<proteinExistence type="predicted"/>
<reference evidence="2" key="2">
    <citation type="submission" date="2018-05" db="EMBL/GenBank/DDBJ databases">
        <title>OmerRS3 (Oryza meridionalis Reference Sequence Version 3).</title>
        <authorList>
            <person name="Zhang J."/>
            <person name="Kudrna D."/>
            <person name="Lee S."/>
            <person name="Talag J."/>
            <person name="Welchert J."/>
            <person name="Wing R.A."/>
        </authorList>
    </citation>
    <scope>NUCLEOTIDE SEQUENCE [LARGE SCALE GENOMIC DNA]</scope>
    <source>
        <strain evidence="2">cv. OR44</strain>
    </source>
</reference>
<evidence type="ECO:0000256" key="1">
    <source>
        <dbReference type="SAM" id="MobiDB-lite"/>
    </source>
</evidence>
<keyword evidence="3" id="KW-1185">Reference proteome</keyword>
<feature type="compositionally biased region" description="Basic residues" evidence="1">
    <location>
        <begin position="13"/>
        <end position="22"/>
    </location>
</feature>
<dbReference type="Gramene" id="OMERI02G22790.1">
    <property type="protein sequence ID" value="OMERI02G22790.1"/>
    <property type="gene ID" value="OMERI02G22790"/>
</dbReference>
<evidence type="ECO:0000313" key="2">
    <source>
        <dbReference type="EnsemblPlants" id="OMERI02G22790.1"/>
    </source>
</evidence>
<dbReference type="InterPro" id="IPR012871">
    <property type="entry name" value="DUF1668_ORYSA"/>
</dbReference>
<dbReference type="HOGENOM" id="CLU_049816_0_0_1"/>
<dbReference type="PANTHER" id="PTHR33085:SF123">
    <property type="entry name" value="OS02G0604200 PROTEIN"/>
    <property type="match status" value="1"/>
</dbReference>
<name>A0A0E0CN14_9ORYZ</name>
<dbReference type="EnsemblPlants" id="OMERI02G22790.1">
    <property type="protein sequence ID" value="OMERI02G22790.1"/>
    <property type="gene ID" value="OMERI02G22790"/>
</dbReference>